<organism evidence="1">
    <name type="scientific">Rhizophora mucronata</name>
    <name type="common">Asiatic mangrove</name>
    <dbReference type="NCBI Taxonomy" id="61149"/>
    <lineage>
        <taxon>Eukaryota</taxon>
        <taxon>Viridiplantae</taxon>
        <taxon>Streptophyta</taxon>
        <taxon>Embryophyta</taxon>
        <taxon>Tracheophyta</taxon>
        <taxon>Spermatophyta</taxon>
        <taxon>Magnoliopsida</taxon>
        <taxon>eudicotyledons</taxon>
        <taxon>Gunneridae</taxon>
        <taxon>Pentapetalae</taxon>
        <taxon>rosids</taxon>
        <taxon>fabids</taxon>
        <taxon>Malpighiales</taxon>
        <taxon>Rhizophoraceae</taxon>
        <taxon>Rhizophora</taxon>
    </lineage>
</organism>
<proteinExistence type="predicted"/>
<sequence>MPVRREVSKSSYRPHIISLFWYE</sequence>
<accession>A0A2P2PTT2</accession>
<dbReference type="AlphaFoldDB" id="A0A2P2PTT2"/>
<reference evidence="1" key="1">
    <citation type="submission" date="2018-02" db="EMBL/GenBank/DDBJ databases">
        <title>Rhizophora mucronata_Transcriptome.</title>
        <authorList>
            <person name="Meera S.P."/>
            <person name="Sreeshan A."/>
            <person name="Augustine A."/>
        </authorList>
    </citation>
    <scope>NUCLEOTIDE SEQUENCE</scope>
    <source>
        <tissue evidence="1">Leaf</tissue>
    </source>
</reference>
<evidence type="ECO:0000313" key="1">
    <source>
        <dbReference type="EMBL" id="MBX58146.1"/>
    </source>
</evidence>
<name>A0A2P2PTT2_RHIMU</name>
<dbReference type="EMBL" id="GGEC01077662">
    <property type="protein sequence ID" value="MBX58146.1"/>
    <property type="molecule type" value="Transcribed_RNA"/>
</dbReference>
<protein>
    <submittedName>
        <fullName evidence="1">Uncharacterized protein</fullName>
    </submittedName>
</protein>